<dbReference type="KEGG" id="cci:CC1G_03868"/>
<dbReference type="InterPro" id="IPR036322">
    <property type="entry name" value="WD40_repeat_dom_sf"/>
</dbReference>
<dbReference type="GO" id="GO:0032936">
    <property type="term" value="C:SREBP-SCAP complex"/>
    <property type="evidence" value="ECO:0007669"/>
    <property type="project" value="TreeGrafter"/>
</dbReference>
<dbReference type="PANTHER" id="PTHR46378">
    <property type="entry name" value="STEROL REGULATORY ELEMENT-BINDING PROTEIN CLEAVAGE-ACTIVATING PROTEIN"/>
    <property type="match status" value="1"/>
</dbReference>
<evidence type="ECO:0000256" key="11">
    <source>
        <dbReference type="ARBA" id="ARBA00023098"/>
    </source>
</evidence>
<name>A8NH11_COPC7</name>
<comment type="subcellular location">
    <subcellularLocation>
        <location evidence="1">Endoplasmic reticulum membrane</location>
        <topology evidence="1">Multi-pass membrane protein</topology>
    </subcellularLocation>
    <subcellularLocation>
        <location evidence="2">Golgi apparatus membrane</location>
        <topology evidence="2">Multi-pass membrane protein</topology>
    </subcellularLocation>
</comment>
<dbReference type="GeneID" id="6010149"/>
<evidence type="ECO:0000256" key="16">
    <source>
        <dbReference type="SAM" id="MobiDB-lite"/>
    </source>
</evidence>
<feature type="compositionally biased region" description="Low complexity" evidence="16">
    <location>
        <begin position="1143"/>
        <end position="1153"/>
    </location>
</feature>
<dbReference type="AlphaFoldDB" id="A8NH11"/>
<dbReference type="GO" id="GO:0032933">
    <property type="term" value="P:SREBP signaling pathway"/>
    <property type="evidence" value="ECO:0007669"/>
    <property type="project" value="InterPro"/>
</dbReference>
<dbReference type="SUPFAM" id="SSF50978">
    <property type="entry name" value="WD40 repeat-like"/>
    <property type="match status" value="1"/>
</dbReference>
<organism evidence="19 20">
    <name type="scientific">Coprinopsis cinerea (strain Okayama-7 / 130 / ATCC MYA-4618 / FGSC 9003)</name>
    <name type="common">Inky cap fungus</name>
    <name type="synonym">Hormographiella aspergillata</name>
    <dbReference type="NCBI Taxonomy" id="240176"/>
    <lineage>
        <taxon>Eukaryota</taxon>
        <taxon>Fungi</taxon>
        <taxon>Dikarya</taxon>
        <taxon>Basidiomycota</taxon>
        <taxon>Agaricomycotina</taxon>
        <taxon>Agaricomycetes</taxon>
        <taxon>Agaricomycetidae</taxon>
        <taxon>Agaricales</taxon>
        <taxon>Agaricineae</taxon>
        <taxon>Psathyrellaceae</taxon>
        <taxon>Coprinopsis</taxon>
    </lineage>
</organism>
<accession>A8NH11</accession>
<evidence type="ECO:0000256" key="5">
    <source>
        <dbReference type="ARBA" id="ARBA00022574"/>
    </source>
</evidence>
<evidence type="ECO:0000256" key="4">
    <source>
        <dbReference type="ARBA" id="ARBA00019541"/>
    </source>
</evidence>
<evidence type="ECO:0000313" key="20">
    <source>
        <dbReference type="Proteomes" id="UP000001861"/>
    </source>
</evidence>
<dbReference type="HOGENOM" id="CLU_003290_0_0_1"/>
<dbReference type="RefSeq" id="XP_001833651.2">
    <property type="nucleotide sequence ID" value="XM_001833599.2"/>
</dbReference>
<evidence type="ECO:0000256" key="2">
    <source>
        <dbReference type="ARBA" id="ARBA00004653"/>
    </source>
</evidence>
<evidence type="ECO:0000256" key="13">
    <source>
        <dbReference type="ARBA" id="ARBA00023136"/>
    </source>
</evidence>
<evidence type="ECO:0000256" key="10">
    <source>
        <dbReference type="ARBA" id="ARBA00023034"/>
    </source>
</evidence>
<dbReference type="Proteomes" id="UP000001861">
    <property type="component" value="Unassembled WGS sequence"/>
</dbReference>
<protein>
    <recommendedName>
        <fullName evidence="4">Sterol regulatory element-binding protein cleavage-activating protein</fullName>
    </recommendedName>
</protein>
<keyword evidence="8" id="KW-0256">Endoplasmic reticulum</keyword>
<proteinExistence type="inferred from homology"/>
<evidence type="ECO:0000256" key="8">
    <source>
        <dbReference type="ARBA" id="ARBA00022824"/>
    </source>
</evidence>
<feature type="transmembrane region" description="Helical" evidence="17">
    <location>
        <begin position="578"/>
        <end position="602"/>
    </location>
</feature>
<feature type="transmembrane region" description="Helical" evidence="17">
    <location>
        <begin position="284"/>
        <end position="304"/>
    </location>
</feature>
<feature type="region of interest" description="Disordered" evidence="16">
    <location>
        <begin position="1143"/>
        <end position="1162"/>
    </location>
</feature>
<dbReference type="GO" id="GO:0032934">
    <property type="term" value="F:sterol binding"/>
    <property type="evidence" value="ECO:0007669"/>
    <property type="project" value="InterPro"/>
</dbReference>
<evidence type="ECO:0000313" key="19">
    <source>
        <dbReference type="EMBL" id="EAU88196.2"/>
    </source>
</evidence>
<evidence type="ECO:0000256" key="3">
    <source>
        <dbReference type="ARBA" id="ARBA00007410"/>
    </source>
</evidence>
<keyword evidence="20" id="KW-1185">Reference proteome</keyword>
<dbReference type="VEuPathDB" id="FungiDB:CC1G_03868"/>
<evidence type="ECO:0000256" key="12">
    <source>
        <dbReference type="ARBA" id="ARBA00023121"/>
    </source>
</evidence>
<evidence type="ECO:0000256" key="6">
    <source>
        <dbReference type="ARBA" id="ARBA00022692"/>
    </source>
</evidence>
<dbReference type="Gene3D" id="2.130.10.10">
    <property type="entry name" value="YVTN repeat-like/Quinoprotein amine dehydrogenase"/>
    <property type="match status" value="1"/>
</dbReference>
<dbReference type="PANTHER" id="PTHR46378:SF1">
    <property type="entry name" value="STEROL REGULATORY ELEMENT-BINDING PROTEIN CLEAVAGE-ACTIVATING PROTEIN"/>
    <property type="match status" value="1"/>
</dbReference>
<dbReference type="EMBL" id="AACS02000002">
    <property type="protein sequence ID" value="EAU88196.2"/>
    <property type="molecule type" value="Genomic_DNA"/>
</dbReference>
<dbReference type="InterPro" id="IPR000731">
    <property type="entry name" value="SSD"/>
</dbReference>
<comment type="similarity">
    <text evidence="3">Belongs to the WD repeat SCAP family.</text>
</comment>
<comment type="caution">
    <text evidence="19">The sequence shown here is derived from an EMBL/GenBank/DDBJ whole genome shotgun (WGS) entry which is preliminary data.</text>
</comment>
<evidence type="ECO:0000256" key="9">
    <source>
        <dbReference type="ARBA" id="ARBA00022989"/>
    </source>
</evidence>
<dbReference type="PROSITE" id="PS50156">
    <property type="entry name" value="SSD"/>
    <property type="match status" value="1"/>
</dbReference>
<dbReference type="Pfam" id="PF12349">
    <property type="entry name" value="Sterol-sensing"/>
    <property type="match status" value="1"/>
</dbReference>
<feature type="transmembrane region" description="Helical" evidence="17">
    <location>
        <begin position="383"/>
        <end position="408"/>
    </location>
</feature>
<dbReference type="GO" id="GO:0000139">
    <property type="term" value="C:Golgi membrane"/>
    <property type="evidence" value="ECO:0007669"/>
    <property type="project" value="UniProtKB-SubCell"/>
</dbReference>
<evidence type="ECO:0000256" key="1">
    <source>
        <dbReference type="ARBA" id="ARBA00004477"/>
    </source>
</evidence>
<feature type="transmembrane region" description="Helical" evidence="17">
    <location>
        <begin position="359"/>
        <end position="377"/>
    </location>
</feature>
<keyword evidence="13 17" id="KW-0472">Membrane</keyword>
<keyword evidence="12" id="KW-0446">Lipid-binding</keyword>
<feature type="compositionally biased region" description="Low complexity" evidence="16">
    <location>
        <begin position="970"/>
        <end position="981"/>
    </location>
</feature>
<keyword evidence="10" id="KW-0333">Golgi apparatus</keyword>
<keyword evidence="15" id="KW-0753">Steroid metabolism</keyword>
<feature type="domain" description="SSD" evidence="18">
    <location>
        <begin position="333"/>
        <end position="405"/>
    </location>
</feature>
<evidence type="ECO:0000256" key="15">
    <source>
        <dbReference type="ARBA" id="ARBA00023221"/>
    </source>
</evidence>
<keyword evidence="9 17" id="KW-1133">Transmembrane helix</keyword>
<reference evidence="19 20" key="1">
    <citation type="journal article" date="2010" name="Proc. Natl. Acad. Sci. U.S.A.">
        <title>Insights into evolution of multicellular fungi from the assembled chromosomes of the mushroom Coprinopsis cinerea (Coprinus cinereus).</title>
        <authorList>
            <person name="Stajich J.E."/>
            <person name="Wilke S.K."/>
            <person name="Ahren D."/>
            <person name="Au C.H."/>
            <person name="Birren B.W."/>
            <person name="Borodovsky M."/>
            <person name="Burns C."/>
            <person name="Canback B."/>
            <person name="Casselton L.A."/>
            <person name="Cheng C.K."/>
            <person name="Deng J."/>
            <person name="Dietrich F.S."/>
            <person name="Fargo D.C."/>
            <person name="Farman M.L."/>
            <person name="Gathman A.C."/>
            <person name="Goldberg J."/>
            <person name="Guigo R."/>
            <person name="Hoegger P.J."/>
            <person name="Hooker J.B."/>
            <person name="Huggins A."/>
            <person name="James T.Y."/>
            <person name="Kamada T."/>
            <person name="Kilaru S."/>
            <person name="Kodira C."/>
            <person name="Kues U."/>
            <person name="Kupfer D."/>
            <person name="Kwan H.S."/>
            <person name="Lomsadze A."/>
            <person name="Li W."/>
            <person name="Lilly W.W."/>
            <person name="Ma L.J."/>
            <person name="Mackey A.J."/>
            <person name="Manning G."/>
            <person name="Martin F."/>
            <person name="Muraguchi H."/>
            <person name="Natvig D.O."/>
            <person name="Palmerini H."/>
            <person name="Ramesh M.A."/>
            <person name="Rehmeyer C.J."/>
            <person name="Roe B.A."/>
            <person name="Shenoy N."/>
            <person name="Stanke M."/>
            <person name="Ter-Hovhannisyan V."/>
            <person name="Tunlid A."/>
            <person name="Velagapudi R."/>
            <person name="Vision T.J."/>
            <person name="Zeng Q."/>
            <person name="Zolan M.E."/>
            <person name="Pukkila P.J."/>
        </authorList>
    </citation>
    <scope>NUCLEOTIDE SEQUENCE [LARGE SCALE GENOMIC DNA]</scope>
    <source>
        <strain evidence="20">Okayama-7 / 130 / ATCC MYA-4618 / FGSC 9003</strain>
    </source>
</reference>
<dbReference type="InterPro" id="IPR053958">
    <property type="entry name" value="HMGCR/SNAP/NPC1-like_SSD"/>
</dbReference>
<gene>
    <name evidence="19" type="ORF">CC1G_03868</name>
</gene>
<feature type="compositionally biased region" description="Basic and acidic residues" evidence="16">
    <location>
        <begin position="1008"/>
        <end position="1018"/>
    </location>
</feature>
<sequence>MLELFARSLRWARALGQSFFFQFGLHCATHQIRIVLISCIVITSLFYPALSLYSSPELKLSTIFDAFAPLYGNSALHAQEDLVNLWSGYDSLRTREDAVARAKCARALRVERIFIQSPLVGDDGALNQRILTSTLAFERRLNDLIKASDDSPCLKNPDGGCFVLSPLSFWNYDEDAVLSDDNIIDRLLSHSGNVTIAGISVSPNMVLAGRGSYEHHVGSSKFDYATFLAITYFFPDSDCLGNHEHARWVQMIEKAASQDAFVSIQIQEPTLIALDFNQNVNPRWTAISAFLYLAYAGFFVYVAWGFSQMTAVHSRLGVVFTALVEIAVDAVGKTSVTLSVKQRIAEGLSKAGTSNTLKVMSYNAILGVIAVFGTGAVRQFCAFAIVVLVAHWFLAHTFFMAVLSIDIARLELEELLRHDSSLAPSLAHSKDIKHSGSVSDKFQRFLKSRAAANGSLVMVHTASTILPYARLMSPSQLLAITATLYYATYTNTALPQAQIAQPLGAVSRAKTALPNFQPKQRPMAEHIWQVLNPDQRPLLHLRVEAPTILTLNPVITENPKTKEAKPYRTRRTINSAVWIMKIMLLPIGITTALLYGLLLYLLKDTELLETQRHGSGEEVAEEEKSLDSQISFSTLPRAIASDIELIASSKDGNVVVSVGLHNEIIIWKAETGTYLSIDAGDVLLSEPSTSDSTAAVTSLTVDDTGNLLAIGTSTGIITVWVVVGKSVTALPVLALDDGSAAVTELHFVSTQPTRSDRKLSIPPPTFPVILATYENGAAIRWSVERSPSATRFFPSRDVSVVRSSLLPVASDNSVLIAFSLDDGTIDLHETGDYSPVFLNDYCIQPGSPLDPVARVHACRAELNGAVRPIIAAATERGTVSLWDGLTGECISILDELQGRVNMLRTAPIPNNTCHFCGHPPPESISVAFSVDHVVRFFNLCINDQMRRCSCSHSQLRHIPTRDTSGRRSRSSSTASSRIGSPSIPRARLATAFEMADFPVSGHGVHSRRASEKEGRRSLDQLTVPFPSEEQDPRPPLNGSATPNQSQLWQNVVVIQVGDVTCERGGWDVCLSKYVGIRRKPRSQGKSKGGTTTPLVSLTPTQGLTKATLERWEVWTFDPATSRLRFSRLSDLSLKPIERRKRCSSAASTLSSRSSPPPSPSGDVIARLPFTRVAPLLISTSHALAGFGNTIGVFNFSSSDI</sequence>
<keyword evidence="6 17" id="KW-0812">Transmembrane</keyword>
<feature type="region of interest" description="Disordered" evidence="16">
    <location>
        <begin position="1000"/>
        <end position="1044"/>
    </location>
</feature>
<evidence type="ECO:0000256" key="17">
    <source>
        <dbReference type="SAM" id="Phobius"/>
    </source>
</evidence>
<dbReference type="InParanoid" id="A8NH11"/>
<dbReference type="GO" id="GO:0008202">
    <property type="term" value="P:steroid metabolic process"/>
    <property type="evidence" value="ECO:0007669"/>
    <property type="project" value="UniProtKB-KW"/>
</dbReference>
<evidence type="ECO:0000256" key="7">
    <source>
        <dbReference type="ARBA" id="ARBA00022737"/>
    </source>
</evidence>
<dbReference type="InterPro" id="IPR030225">
    <property type="entry name" value="SCAP"/>
</dbReference>
<keyword evidence="11" id="KW-0443">Lipid metabolism</keyword>
<dbReference type="eggNOG" id="KOG1933">
    <property type="taxonomic scope" value="Eukaryota"/>
</dbReference>
<dbReference type="InterPro" id="IPR015943">
    <property type="entry name" value="WD40/YVTN_repeat-like_dom_sf"/>
</dbReference>
<dbReference type="STRING" id="240176.A8NH11"/>
<feature type="region of interest" description="Disordered" evidence="16">
    <location>
        <begin position="952"/>
        <end position="981"/>
    </location>
</feature>
<dbReference type="OrthoDB" id="6510177at2759"/>
<keyword evidence="5" id="KW-0853">WD repeat</keyword>
<dbReference type="GO" id="GO:0005789">
    <property type="term" value="C:endoplasmic reticulum membrane"/>
    <property type="evidence" value="ECO:0007669"/>
    <property type="project" value="UniProtKB-SubCell"/>
</dbReference>
<dbReference type="OMA" id="THQIRLI"/>
<keyword evidence="7" id="KW-0677">Repeat</keyword>
<evidence type="ECO:0000256" key="14">
    <source>
        <dbReference type="ARBA" id="ARBA00023180"/>
    </source>
</evidence>
<evidence type="ECO:0000259" key="18">
    <source>
        <dbReference type="PROSITE" id="PS50156"/>
    </source>
</evidence>
<dbReference type="GO" id="GO:0045540">
    <property type="term" value="P:regulation of cholesterol biosynthetic process"/>
    <property type="evidence" value="ECO:0007669"/>
    <property type="project" value="TreeGrafter"/>
</dbReference>
<keyword evidence="14" id="KW-0325">Glycoprotein</keyword>